<dbReference type="InterPro" id="IPR019004">
    <property type="entry name" value="YqeY/Aim41"/>
</dbReference>
<dbReference type="Proteomes" id="UP000176451">
    <property type="component" value="Unassembled WGS sequence"/>
</dbReference>
<sequence length="148" mass="16506">MNLKEKIDSDLVDAIKNKDELKSSVLRMVKASIKNKEIALGKELDDLGGMEIIAKEIKQRKDSIEQFKVGNRSDLAEKEEKEITIISGYLPKQLSEEEVRKIIVEAIFKTNASSTQDMGKVMGMVMPQLKGKADGTLVSKIVKEKLQG</sequence>
<comment type="caution">
    <text evidence="1">The sequence shown here is derived from an EMBL/GenBank/DDBJ whole genome shotgun (WGS) entry which is preliminary data.</text>
</comment>
<dbReference type="PANTHER" id="PTHR28055:SF1">
    <property type="entry name" value="ALTERED INHERITANCE OF MITOCHONDRIA PROTEIN 41, MITOCHONDRIAL"/>
    <property type="match status" value="1"/>
</dbReference>
<dbReference type="Gene3D" id="1.10.10.410">
    <property type="match status" value="1"/>
</dbReference>
<dbReference type="Gene3D" id="1.10.1510.10">
    <property type="entry name" value="Uncharacterised protein YqeY/AIM41 PF09424, N-terminal domain"/>
    <property type="match status" value="1"/>
</dbReference>
<reference evidence="1 2" key="1">
    <citation type="journal article" date="2016" name="Nat. Commun.">
        <title>Thousands of microbial genomes shed light on interconnected biogeochemical processes in an aquifer system.</title>
        <authorList>
            <person name="Anantharaman K."/>
            <person name="Brown C.T."/>
            <person name="Hug L.A."/>
            <person name="Sharon I."/>
            <person name="Castelle C.J."/>
            <person name="Probst A.J."/>
            <person name="Thomas B.C."/>
            <person name="Singh A."/>
            <person name="Wilkins M.J."/>
            <person name="Karaoz U."/>
            <person name="Brodie E.L."/>
            <person name="Williams K.H."/>
            <person name="Hubbard S.S."/>
            <person name="Banfield J.F."/>
        </authorList>
    </citation>
    <scope>NUCLEOTIDE SEQUENCE [LARGE SCALE GENOMIC DNA]</scope>
</reference>
<dbReference type="InterPro" id="IPR003789">
    <property type="entry name" value="Asn/Gln_tRNA_amidoTrase-B-like"/>
</dbReference>
<evidence type="ECO:0000313" key="1">
    <source>
        <dbReference type="EMBL" id="OGD67808.1"/>
    </source>
</evidence>
<dbReference type="InterPro" id="IPR023168">
    <property type="entry name" value="GatB_Yqey_C_2"/>
</dbReference>
<dbReference type="PANTHER" id="PTHR28055">
    <property type="entry name" value="ALTERED INHERITANCE OF MITOCHONDRIA PROTEIN 41, MITOCHONDRIAL"/>
    <property type="match status" value="1"/>
</dbReference>
<dbReference type="AlphaFoldDB" id="A0A1F5EK80"/>
<proteinExistence type="predicted"/>
<dbReference type="GO" id="GO:0016884">
    <property type="term" value="F:carbon-nitrogen ligase activity, with glutamine as amido-N-donor"/>
    <property type="evidence" value="ECO:0007669"/>
    <property type="project" value="InterPro"/>
</dbReference>
<dbReference type="GO" id="GO:0016740">
    <property type="term" value="F:transferase activity"/>
    <property type="evidence" value="ECO:0007669"/>
    <property type="project" value="UniProtKB-KW"/>
</dbReference>
<organism evidence="1 2">
    <name type="scientific">Candidatus Berkelbacteria bacterium RIFCSPHIGHO2_12_FULL_36_9</name>
    <dbReference type="NCBI Taxonomy" id="1797469"/>
    <lineage>
        <taxon>Bacteria</taxon>
        <taxon>Candidatus Berkelbacteria</taxon>
    </lineage>
</organism>
<dbReference type="Pfam" id="PF09424">
    <property type="entry name" value="YqeY"/>
    <property type="match status" value="1"/>
</dbReference>
<accession>A0A1F5EK80</accession>
<gene>
    <name evidence="1" type="ORF">A3F08_01435</name>
</gene>
<dbReference type="EMBL" id="MEZV01000009">
    <property type="protein sequence ID" value="OGD67808.1"/>
    <property type="molecule type" value="Genomic_DNA"/>
</dbReference>
<evidence type="ECO:0000313" key="2">
    <source>
        <dbReference type="Proteomes" id="UP000176451"/>
    </source>
</evidence>
<name>A0A1F5EK80_9BACT</name>
<dbReference type="SUPFAM" id="SSF89095">
    <property type="entry name" value="GatB/YqeY motif"/>
    <property type="match status" value="1"/>
</dbReference>
<dbReference type="InterPro" id="IPR042184">
    <property type="entry name" value="YqeY/Aim41_N"/>
</dbReference>
<protein>
    <submittedName>
        <fullName evidence="1">Aspartyl-tRNA amidotransferase</fullName>
    </submittedName>
</protein>
<keyword evidence="1" id="KW-0808">Transferase</keyword>
<dbReference type="STRING" id="1797469.A3F08_01435"/>